<name>A0A8B6GGP4_MYTGA</name>
<accession>A0A8B6GGP4</accession>
<reference evidence="3" key="1">
    <citation type="submission" date="2018-11" db="EMBL/GenBank/DDBJ databases">
        <authorList>
            <person name="Alioto T."/>
            <person name="Alioto T."/>
        </authorList>
    </citation>
    <scope>NUCLEOTIDE SEQUENCE</scope>
</reference>
<keyword evidence="2" id="KW-0812">Transmembrane</keyword>
<sequence>MDYLQVFLNAIVVALMAMYVYKNERKMETISTKHDQTEKELGVLKIVSKSKEDQIKELKQLLSTKAETEKLSQIENQQNTETKKLTKVENQQLKSNEKGVTYIRWGKTKCAGASTETIYSGQVGGGHQTHSGASVNYICLPNNPDVAQPLKSHDHYAYLYGAEYEVYDYNTPQGIRSGIGQHDVACAACLAKEKISSIMIPG</sequence>
<evidence type="ECO:0000313" key="4">
    <source>
        <dbReference type="Proteomes" id="UP000596742"/>
    </source>
</evidence>
<organism evidence="3 4">
    <name type="scientific">Mytilus galloprovincialis</name>
    <name type="common">Mediterranean mussel</name>
    <dbReference type="NCBI Taxonomy" id="29158"/>
    <lineage>
        <taxon>Eukaryota</taxon>
        <taxon>Metazoa</taxon>
        <taxon>Spiralia</taxon>
        <taxon>Lophotrochozoa</taxon>
        <taxon>Mollusca</taxon>
        <taxon>Bivalvia</taxon>
        <taxon>Autobranchia</taxon>
        <taxon>Pteriomorphia</taxon>
        <taxon>Mytilida</taxon>
        <taxon>Mytiloidea</taxon>
        <taxon>Mytilidae</taxon>
        <taxon>Mytilinae</taxon>
        <taxon>Mytilus</taxon>
    </lineage>
</organism>
<keyword evidence="4" id="KW-1185">Reference proteome</keyword>
<feature type="transmembrane region" description="Helical" evidence="2">
    <location>
        <begin position="6"/>
        <end position="21"/>
    </location>
</feature>
<protein>
    <submittedName>
        <fullName evidence="3">Uncharacterized protein</fullName>
    </submittedName>
</protein>
<dbReference type="Proteomes" id="UP000596742">
    <property type="component" value="Unassembled WGS sequence"/>
</dbReference>
<comment type="caution">
    <text evidence="3">The sequence shown here is derived from an EMBL/GenBank/DDBJ whole genome shotgun (WGS) entry which is preliminary data.</text>
</comment>
<feature type="coiled-coil region" evidence="1">
    <location>
        <begin position="51"/>
        <end position="91"/>
    </location>
</feature>
<keyword evidence="2" id="KW-1133">Transmembrane helix</keyword>
<keyword evidence="2" id="KW-0472">Membrane</keyword>
<keyword evidence="1" id="KW-0175">Coiled coil</keyword>
<dbReference type="AlphaFoldDB" id="A0A8B6GGP4"/>
<gene>
    <name evidence="3" type="ORF">MGAL_10B070145</name>
</gene>
<evidence type="ECO:0000256" key="1">
    <source>
        <dbReference type="SAM" id="Coils"/>
    </source>
</evidence>
<proteinExistence type="predicted"/>
<evidence type="ECO:0000256" key="2">
    <source>
        <dbReference type="SAM" id="Phobius"/>
    </source>
</evidence>
<dbReference type="OrthoDB" id="6138362at2759"/>
<evidence type="ECO:0000313" key="3">
    <source>
        <dbReference type="EMBL" id="VDI63501.1"/>
    </source>
</evidence>
<dbReference type="EMBL" id="UYJE01008379">
    <property type="protein sequence ID" value="VDI63501.1"/>
    <property type="molecule type" value="Genomic_DNA"/>
</dbReference>